<accession>G8EY61</accession>
<evidence type="ECO:0000313" key="2">
    <source>
        <dbReference type="Proteomes" id="UP000297591"/>
    </source>
</evidence>
<protein>
    <submittedName>
        <fullName evidence="1">Uncharacterized protein</fullName>
    </submittedName>
</protein>
<name>G8EY61_9CAUD</name>
<reference evidence="1 2" key="1">
    <citation type="submission" date="2010-12" db="EMBL/GenBank/DDBJ databases">
        <title>The Genome Sequence of Synechococcus phage S-CAM8 0608SB47.</title>
        <authorList>
            <consortium name="The Broad Institute Genome Sequencing Platform"/>
            <person name="Henn M.R."/>
            <person name="Martiny J."/>
            <person name="Weihe C."/>
            <person name="Levin J."/>
            <person name="Malboeuf C."/>
            <person name="Casali M."/>
            <person name="Russ C."/>
            <person name="Lennon N."/>
            <person name="Chapman S.B."/>
            <person name="Erlich R."/>
            <person name="Young S.K."/>
            <person name="Yandava C."/>
            <person name="Zeng Q."/>
            <person name="Alvarado L."/>
            <person name="Anderson S."/>
            <person name="Berlin A."/>
            <person name="Chen Z."/>
            <person name="Freedman E."/>
            <person name="Gellesch M."/>
            <person name="Goldberg J."/>
            <person name="Green L."/>
            <person name="Griggs A."/>
            <person name="Gujja S."/>
            <person name="Heilman E.R."/>
            <person name="Heiman D."/>
            <person name="Hollinger A."/>
            <person name="Howarth C."/>
            <person name="Larson L."/>
            <person name="Mehta T."/>
            <person name="Pearson M."/>
            <person name="Roberts A."/>
            <person name="Ryan E."/>
            <person name="Saif S."/>
            <person name="Shea T."/>
            <person name="Shenoy N."/>
            <person name="Sisk P."/>
            <person name="Stolte C."/>
            <person name="Sykes S."/>
            <person name="White J."/>
            <person name="Haas B."/>
            <person name="Nusbaum C."/>
            <person name="Birren B."/>
        </authorList>
    </citation>
    <scope>NUCLEOTIDE SEQUENCE [LARGE SCALE GENOMIC DNA]</scope>
    <source>
        <strain evidence="1 2">0608SB47</strain>
    </source>
</reference>
<dbReference type="EMBL" id="JF974299">
    <property type="protein sequence ID" value="AET72751.1"/>
    <property type="molecule type" value="Genomic_DNA"/>
</dbReference>
<evidence type="ECO:0000313" key="1">
    <source>
        <dbReference type="EMBL" id="AET72751.1"/>
    </source>
</evidence>
<organism evidence="1 2">
    <name type="scientific">Synechococcus phage S-CAM8</name>
    <dbReference type="NCBI Taxonomy" id="754038"/>
    <lineage>
        <taxon>Viruses</taxon>
        <taxon>Duplodnaviria</taxon>
        <taxon>Heunggongvirae</taxon>
        <taxon>Uroviricota</taxon>
        <taxon>Caudoviricetes</taxon>
        <taxon>Pantevenvirales</taxon>
        <taxon>Kyanoviridae</taxon>
        <taxon>Neritesvirus</taxon>
        <taxon>Neritesvirus scam8</taxon>
    </lineage>
</organism>
<sequence length="65" mass="7423">MASRKSSIVGVSIRMKTKFIVSYQKAFGAGASREEKLFDDLQDAQWFERAMKRSQHITTLLEVKA</sequence>
<gene>
    <name evidence="1" type="ORF">SXFG_00203</name>
</gene>
<proteinExistence type="predicted"/>
<dbReference type="Proteomes" id="UP000297591">
    <property type="component" value="Segment"/>
</dbReference>